<dbReference type="AlphaFoldDB" id="A0A1I2JC34"/>
<accession>A0A1I2JC34</accession>
<keyword evidence="2" id="KW-1185">Reference proteome</keyword>
<dbReference type="RefSeq" id="WP_093920608.1">
    <property type="nucleotide sequence ID" value="NZ_FONW01000008.1"/>
</dbReference>
<dbReference type="Proteomes" id="UP000198964">
    <property type="component" value="Unassembled WGS sequence"/>
</dbReference>
<dbReference type="InterPro" id="IPR036913">
    <property type="entry name" value="YegP-like_sf"/>
</dbReference>
<name>A0A1I2JC34_9BACT</name>
<sequence>MRVSPVIPKIDKKKADAGNYYWLRSEGLNYIQELSGRIWTDYNTHDPGVTILETLCFALTDLDYRTNFPIADLLAEEKDNEQAMHKQFLSAIRALPSRPVSIADYRRLLIDIPGVRNAWLGEGKQEAPIYFKPDEKELSTLKGQAKNIESIHLRGIYKVWLELDEDLGKQEQAKVSAEVKRRLQANRNLCEVFQDPKPIGSQDFILCGEISLSPNASVEQVQARILFEVQSYLTPAVKAYSLQEMLDLGKTPEEIFEGPLYQDREQRFSGGFITNEDLEASELRSTIYLSDIIQRIMAIDGVEAVRDLVIQPNTAKLPANWDKWVVPVEAGCQAIIDSEQSRFVFYKDVLAFRANDELVQENLDELNLAARQERESIQISDLPMVQGEFVDPEHYESITTEFPLNYGIGEHGLSPRASKQEHAKAKQLKAYLLFYDQLMANFFAQLASVKQLFSNDSEIKQTYFSQLVSGMNGLEYLLADGEHFPEKLKEIGETKALFFERRHQFLDHLLSRFNEQFNEYVWLMYSMSGELDERQAMLEEKAHFLENYEWISRHRSAGFDYSLIDELWDTDNVSGLQHRVAHLLGFRNYRRRNLAYIQYDIYNEEDDDDLEEYRFRVIDSQTDKILISSSTRYLDEDDAIAEMKRCVELGTELASYELKETTDGRFYFNLIDETSEVIGRRIEYFDTPEERKEAIDYLRRFLKTNYSSEGFFVVEHILLRPLAAGYPVFRVCEGSENDCVQRDPYSFQVSVILPAWEKRFQNMDFRKFAEKTIRMETPAHIFPKICWVNELQLSEFEDCYKDWLLARSVYPKKASKYKEILDCLLRSLEKLNTVYPEGTLHDCVDGQVDNPMVLNLTSLGTMKKQKD</sequence>
<proteinExistence type="predicted"/>
<evidence type="ECO:0000313" key="2">
    <source>
        <dbReference type="Proteomes" id="UP000198964"/>
    </source>
</evidence>
<evidence type="ECO:0000313" key="1">
    <source>
        <dbReference type="EMBL" id="SFF51879.1"/>
    </source>
</evidence>
<organism evidence="1 2">
    <name type="scientific">Sunxiuqinia elliptica</name>
    <dbReference type="NCBI Taxonomy" id="655355"/>
    <lineage>
        <taxon>Bacteria</taxon>
        <taxon>Pseudomonadati</taxon>
        <taxon>Bacteroidota</taxon>
        <taxon>Bacteroidia</taxon>
        <taxon>Marinilabiliales</taxon>
        <taxon>Prolixibacteraceae</taxon>
        <taxon>Sunxiuqinia</taxon>
    </lineage>
</organism>
<reference evidence="1 2" key="1">
    <citation type="submission" date="2016-10" db="EMBL/GenBank/DDBJ databases">
        <authorList>
            <person name="de Groot N.N."/>
        </authorList>
    </citation>
    <scope>NUCLEOTIDE SEQUENCE [LARGE SCALE GENOMIC DNA]</scope>
    <source>
        <strain evidence="1 2">CGMCC 1.9156</strain>
    </source>
</reference>
<dbReference type="STRING" id="655355.SAMN05216283_10892"/>
<gene>
    <name evidence="1" type="ORF">SAMN05216283_10892</name>
</gene>
<dbReference type="SUPFAM" id="SSF160113">
    <property type="entry name" value="YegP-like"/>
    <property type="match status" value="1"/>
</dbReference>
<protein>
    <submittedName>
        <fullName evidence="1">Uncharacterized protein</fullName>
    </submittedName>
</protein>
<dbReference type="EMBL" id="FONW01000008">
    <property type="protein sequence ID" value="SFF51879.1"/>
    <property type="molecule type" value="Genomic_DNA"/>
</dbReference>
<dbReference type="Gene3D" id="2.30.29.80">
    <property type="match status" value="1"/>
</dbReference>